<feature type="compositionally biased region" description="Polar residues" evidence="1">
    <location>
        <begin position="76"/>
        <end position="85"/>
    </location>
</feature>
<evidence type="ECO:0000259" key="3">
    <source>
        <dbReference type="SMART" id="SM00900"/>
    </source>
</evidence>
<evidence type="ECO:0000313" key="6">
    <source>
        <dbReference type="Proteomes" id="UP000177709"/>
    </source>
</evidence>
<sequence>MAKMNKKMISLCTAAISSLYITGYAATHHAQAVQTTQSNTQEDTQEDASSNNTSSTSATLTTQTEDTSSESELQDGTYSGTGSNEIGSISVSVTIKQGAITAVEITSDNTRYGQSSISSLPNQVVIRQSADVDTVSGATLSTQDFETAVAQALEQAKA</sequence>
<keyword evidence="7" id="KW-1185">Reference proteome</keyword>
<evidence type="ECO:0000313" key="5">
    <source>
        <dbReference type="EMBL" id="MCY9576407.1"/>
    </source>
</evidence>
<dbReference type="KEGG" id="bxi:BK049_05975"/>
<dbReference type="GO" id="GO:0016020">
    <property type="term" value="C:membrane"/>
    <property type="evidence" value="ECO:0007669"/>
    <property type="project" value="InterPro"/>
</dbReference>
<dbReference type="EMBL" id="JAMDMH010000025">
    <property type="protein sequence ID" value="MCY9576407.1"/>
    <property type="molecule type" value="Genomic_DNA"/>
</dbReference>
<keyword evidence="2" id="KW-0732">Signal</keyword>
<reference evidence="4 6" key="1">
    <citation type="submission" date="2016-10" db="EMBL/GenBank/DDBJ databases">
        <title>Whole genome sequence of hyper active fibrinolysis bacterium Bacillus pumilus strain VV3 isolated from fermented rice.</title>
        <authorList>
            <person name="Mariadas V.A."/>
            <person name="Vijayaraghavan P."/>
            <person name="Dhandapani V."/>
        </authorList>
    </citation>
    <scope>NUCLEOTIDE SEQUENCE [LARGE SCALE GENOMIC DNA]</scope>
    <source>
        <strain evidence="4 6">VV3</strain>
    </source>
</reference>
<gene>
    <name evidence="4" type="ORF">BK049_05975</name>
    <name evidence="5" type="ORF">M5W27_11365</name>
</gene>
<dbReference type="AlphaFoldDB" id="A0AAC9NB56"/>
<protein>
    <submittedName>
        <fullName evidence="4">FMN-binding protein</fullName>
    </submittedName>
</protein>
<dbReference type="Pfam" id="PF04205">
    <property type="entry name" value="FMN_bind"/>
    <property type="match status" value="1"/>
</dbReference>
<dbReference type="GO" id="GO:0010181">
    <property type="term" value="F:FMN binding"/>
    <property type="evidence" value="ECO:0007669"/>
    <property type="project" value="InterPro"/>
</dbReference>
<feature type="domain" description="FMN-binding" evidence="3">
    <location>
        <begin position="85"/>
        <end position="156"/>
    </location>
</feature>
<feature type="signal peptide" evidence="2">
    <location>
        <begin position="1"/>
        <end position="25"/>
    </location>
</feature>
<evidence type="ECO:0000256" key="1">
    <source>
        <dbReference type="SAM" id="MobiDB-lite"/>
    </source>
</evidence>
<dbReference type="Proteomes" id="UP001527057">
    <property type="component" value="Unassembled WGS sequence"/>
</dbReference>
<dbReference type="InterPro" id="IPR007329">
    <property type="entry name" value="FMN-bd"/>
</dbReference>
<dbReference type="RefSeq" id="WP_008357068.1">
    <property type="nucleotide sequence ID" value="NZ_AMSH01000013.1"/>
</dbReference>
<organism evidence="4 6">
    <name type="scientific">Bacillus xiamenensis</name>
    <dbReference type="NCBI Taxonomy" id="1178537"/>
    <lineage>
        <taxon>Bacteria</taxon>
        <taxon>Bacillati</taxon>
        <taxon>Bacillota</taxon>
        <taxon>Bacilli</taxon>
        <taxon>Bacillales</taxon>
        <taxon>Bacillaceae</taxon>
        <taxon>Bacillus</taxon>
    </lineage>
</organism>
<dbReference type="SMART" id="SM00900">
    <property type="entry name" value="FMN_bind"/>
    <property type="match status" value="1"/>
</dbReference>
<name>A0AAC9NB56_9BACI</name>
<evidence type="ECO:0000313" key="7">
    <source>
        <dbReference type="Proteomes" id="UP001527057"/>
    </source>
</evidence>
<feature type="region of interest" description="Disordered" evidence="1">
    <location>
        <begin position="35"/>
        <end position="85"/>
    </location>
</feature>
<evidence type="ECO:0000313" key="4">
    <source>
        <dbReference type="EMBL" id="AOZ88282.1"/>
    </source>
</evidence>
<accession>A0AAC9NB56</accession>
<reference evidence="5 7" key="2">
    <citation type="submission" date="2022-05" db="EMBL/GenBank/DDBJ databases">
        <title>Genome Sequencing of Bee-Associated Microbes.</title>
        <authorList>
            <person name="Dunlap C."/>
        </authorList>
    </citation>
    <scope>NUCLEOTIDE SEQUENCE [LARGE SCALE GENOMIC DNA]</scope>
    <source>
        <strain evidence="5 7">CBP-1093</strain>
    </source>
</reference>
<feature type="chain" id="PRO_5042156540" evidence="2">
    <location>
        <begin position="26"/>
        <end position="158"/>
    </location>
</feature>
<feature type="compositionally biased region" description="Low complexity" evidence="1">
    <location>
        <begin position="47"/>
        <end position="66"/>
    </location>
</feature>
<proteinExistence type="predicted"/>
<evidence type="ECO:0000256" key="2">
    <source>
        <dbReference type="SAM" id="SignalP"/>
    </source>
</evidence>
<dbReference type="EMBL" id="CP017786">
    <property type="protein sequence ID" value="AOZ88282.1"/>
    <property type="molecule type" value="Genomic_DNA"/>
</dbReference>
<dbReference type="Proteomes" id="UP000177709">
    <property type="component" value="Chromosome"/>
</dbReference>
<dbReference type="Gene3D" id="3.90.1010.20">
    <property type="match status" value="1"/>
</dbReference>